<dbReference type="GO" id="GO:0005886">
    <property type="term" value="C:plasma membrane"/>
    <property type="evidence" value="ECO:0007669"/>
    <property type="project" value="UniProtKB-SubCell"/>
</dbReference>
<dbReference type="Ensembl" id="ENSOMYT00000114578.2">
    <property type="protein sequence ID" value="ENSOMYP00000105732.2"/>
    <property type="gene ID" value="ENSOMYG00000047352.2"/>
</dbReference>
<sequence length="219" mass="24971">MFICNYDIHRNNLNSSWYEDNYTDQDNASQRMALFLLLFVAGLTLNALVVWVNWRLVSSCNGVLFCMLNVSVSDLLIIVVILYIDTQCKYITISLPAGNAHVTLLEWDKLGCYIYQHNFVDWYAAHTFLYLIFQFLGPAAIIMTFNMQTLQAVWTSPEGLVQGKEVLSYQTVGQALSLFHCLANPILYNFLSRSFYGNLITNLARHLPGEETRITSTQG</sequence>
<evidence type="ECO:0000256" key="9">
    <source>
        <dbReference type="SAM" id="Phobius"/>
    </source>
</evidence>
<dbReference type="PRINTS" id="PR00237">
    <property type="entry name" value="GPCRRHODOPSN"/>
</dbReference>
<keyword evidence="5" id="KW-0297">G-protein coupled receptor</keyword>
<dbReference type="GO" id="GO:0004930">
    <property type="term" value="F:G protein-coupled receptor activity"/>
    <property type="evidence" value="ECO:0007669"/>
    <property type="project" value="UniProtKB-KW"/>
</dbReference>
<evidence type="ECO:0000256" key="4">
    <source>
        <dbReference type="ARBA" id="ARBA00022989"/>
    </source>
</evidence>
<evidence type="ECO:0000256" key="1">
    <source>
        <dbReference type="ARBA" id="ARBA00004651"/>
    </source>
</evidence>
<keyword evidence="11" id="KW-1185">Reference proteome</keyword>
<name>A0A8C7V9L4_ONCMY</name>
<feature type="transmembrane region" description="Helical" evidence="9">
    <location>
        <begin position="123"/>
        <end position="145"/>
    </location>
</feature>
<dbReference type="PANTHER" id="PTHR24226:SF0">
    <property type="entry name" value="G-PROTEIN COUPLED RECEPTOR 182"/>
    <property type="match status" value="1"/>
</dbReference>
<evidence type="ECO:0000256" key="6">
    <source>
        <dbReference type="ARBA" id="ARBA00023136"/>
    </source>
</evidence>
<keyword evidence="3 9" id="KW-0812">Transmembrane</keyword>
<evidence type="ECO:0000313" key="10">
    <source>
        <dbReference type="Ensembl" id="ENSOMYP00000105732.2"/>
    </source>
</evidence>
<dbReference type="InterPro" id="IPR047143">
    <property type="entry name" value="GPER1-like"/>
</dbReference>
<dbReference type="PANTHER" id="PTHR24226">
    <property type="entry name" value="G-PROTEIN COUPLED RECEPTOR 182 AND ESTROGEN RECEPTOR 1"/>
    <property type="match status" value="1"/>
</dbReference>
<evidence type="ECO:0000256" key="8">
    <source>
        <dbReference type="ARBA" id="ARBA00023224"/>
    </source>
</evidence>
<dbReference type="InterPro" id="IPR000276">
    <property type="entry name" value="GPCR_Rhodpsn"/>
</dbReference>
<reference evidence="10" key="2">
    <citation type="submission" date="2025-08" db="UniProtKB">
        <authorList>
            <consortium name="Ensembl"/>
        </authorList>
    </citation>
    <scope>IDENTIFICATION</scope>
</reference>
<keyword evidence="8" id="KW-0807">Transducer</keyword>
<evidence type="ECO:0000256" key="2">
    <source>
        <dbReference type="ARBA" id="ARBA00022475"/>
    </source>
</evidence>
<reference evidence="10" key="3">
    <citation type="submission" date="2025-09" db="UniProtKB">
        <authorList>
            <consortium name="Ensembl"/>
        </authorList>
    </citation>
    <scope>IDENTIFICATION</scope>
</reference>
<keyword evidence="4 9" id="KW-1133">Transmembrane helix</keyword>
<dbReference type="SUPFAM" id="SSF81321">
    <property type="entry name" value="Family A G protein-coupled receptor-like"/>
    <property type="match status" value="1"/>
</dbReference>
<protein>
    <recommendedName>
        <fullName evidence="12">G-protein coupled receptors family 1 profile domain-containing protein</fullName>
    </recommendedName>
</protein>
<reference evidence="10" key="1">
    <citation type="submission" date="2020-07" db="EMBL/GenBank/DDBJ databases">
        <title>A long reads based de novo assembly of the rainbow trout Arlee double haploid line genome.</title>
        <authorList>
            <person name="Gao G."/>
            <person name="Palti Y."/>
        </authorList>
    </citation>
    <scope>NUCLEOTIDE SEQUENCE [LARGE SCALE GENOMIC DNA]</scope>
</reference>
<feature type="transmembrane region" description="Helical" evidence="9">
    <location>
        <begin position="64"/>
        <end position="84"/>
    </location>
</feature>
<comment type="subcellular location">
    <subcellularLocation>
        <location evidence="1">Cell membrane</location>
        <topology evidence="1">Multi-pass membrane protein</topology>
    </subcellularLocation>
</comment>
<evidence type="ECO:0000313" key="11">
    <source>
        <dbReference type="Proteomes" id="UP000694395"/>
    </source>
</evidence>
<proteinExistence type="predicted"/>
<keyword evidence="7" id="KW-0675">Receptor</keyword>
<keyword evidence="6 9" id="KW-0472">Membrane</keyword>
<dbReference type="AlphaFoldDB" id="A0A8C7V9L4"/>
<organism evidence="10 11">
    <name type="scientific">Oncorhynchus mykiss</name>
    <name type="common">Rainbow trout</name>
    <name type="synonym">Salmo gairdneri</name>
    <dbReference type="NCBI Taxonomy" id="8022"/>
    <lineage>
        <taxon>Eukaryota</taxon>
        <taxon>Metazoa</taxon>
        <taxon>Chordata</taxon>
        <taxon>Craniata</taxon>
        <taxon>Vertebrata</taxon>
        <taxon>Euteleostomi</taxon>
        <taxon>Actinopterygii</taxon>
        <taxon>Neopterygii</taxon>
        <taxon>Teleostei</taxon>
        <taxon>Protacanthopterygii</taxon>
        <taxon>Salmoniformes</taxon>
        <taxon>Salmonidae</taxon>
        <taxon>Salmoninae</taxon>
        <taxon>Oncorhynchus</taxon>
    </lineage>
</organism>
<evidence type="ECO:0008006" key="12">
    <source>
        <dbReference type="Google" id="ProtNLM"/>
    </source>
</evidence>
<keyword evidence="2" id="KW-1003">Cell membrane</keyword>
<dbReference type="Proteomes" id="UP000694395">
    <property type="component" value="Chromosome 7"/>
</dbReference>
<evidence type="ECO:0000256" key="3">
    <source>
        <dbReference type="ARBA" id="ARBA00022692"/>
    </source>
</evidence>
<dbReference type="GeneTree" id="ENSGT01010000229726"/>
<feature type="transmembrane region" description="Helical" evidence="9">
    <location>
        <begin position="32"/>
        <end position="52"/>
    </location>
</feature>
<evidence type="ECO:0000256" key="5">
    <source>
        <dbReference type="ARBA" id="ARBA00023040"/>
    </source>
</evidence>
<accession>A0A8C7V9L4</accession>
<evidence type="ECO:0000256" key="7">
    <source>
        <dbReference type="ARBA" id="ARBA00023170"/>
    </source>
</evidence>